<evidence type="ECO:0000313" key="1">
    <source>
        <dbReference type="EMBL" id="ASO21346.1"/>
    </source>
</evidence>
<dbReference type="PANTHER" id="PTHR43649:SF32">
    <property type="entry name" value="SUGAR BINDING SECRETED PROTEIN"/>
    <property type="match status" value="1"/>
</dbReference>
<proteinExistence type="predicted"/>
<reference evidence="1 2" key="1">
    <citation type="submission" date="2017-07" db="EMBL/GenBank/DDBJ databases">
        <title>Complete genome sequence of Actinoalloteichus hoggarensis DSM 45943, type strain of Actinoalloteichus hoggarensis.</title>
        <authorList>
            <person name="Ruckert C."/>
            <person name="Nouioui I."/>
            <person name="Willmese J."/>
            <person name="van Wezel G."/>
            <person name="Klenk H.-P."/>
            <person name="Kalinowski J."/>
            <person name="Zotchev S.B."/>
        </authorList>
    </citation>
    <scope>NUCLEOTIDE SEQUENCE [LARGE SCALE GENOMIC DNA]</scope>
    <source>
        <strain evidence="1 2">DSM 45943</strain>
    </source>
</reference>
<dbReference type="PANTHER" id="PTHR43649">
    <property type="entry name" value="ARABINOSE-BINDING PROTEIN-RELATED"/>
    <property type="match status" value="1"/>
</dbReference>
<dbReference type="EMBL" id="CP022521">
    <property type="protein sequence ID" value="ASO21346.1"/>
    <property type="molecule type" value="Genomic_DNA"/>
</dbReference>
<dbReference type="Pfam" id="PF13416">
    <property type="entry name" value="SBP_bac_8"/>
    <property type="match status" value="1"/>
</dbReference>
<dbReference type="Gene3D" id="3.40.190.10">
    <property type="entry name" value="Periplasmic binding protein-like II"/>
    <property type="match status" value="1"/>
</dbReference>
<gene>
    <name evidence="1" type="primary">araN1</name>
    <name evidence="1" type="ORF">AHOG_18605</name>
</gene>
<sequence>MRHPRRRMLALPVGLTAALTLSACGGGGDGGGDGDIELVVATFNEFGYEELLEEYEEANPGITVIQRKTGTAEAHHQNLFTKIGAGSGLADIEGVEEGYIAQAMEASGRFHDLNEIGPDDVSPDRWLDWKYEGGQTPDGKLIGYGTDIGPLAMCYRADLLEEAGLPSDPAEVGELFATWDSYFAAGDEFIAANPDTAWFDFGPQVFNAMHNQLETGYYDTDSNLVVETNADIRDNWDQVVAAIEGGQSAGLEAFSPAWDTSFREDAFATKTCPPWLLGQIEELAGPDKVWRVAEDFPDGGGNWGGTWLTVPTQTDHPEEAAALAAWLTAPEQQTRAFVASGPFPSQIEALESEELLALTNEYFDVDTGALFAERAADVGPAQFKGPRDGQIQSNVLSPALASIEEGTASPDQAWDAFLSGSLNLAG</sequence>
<evidence type="ECO:0000313" key="2">
    <source>
        <dbReference type="Proteomes" id="UP000204221"/>
    </source>
</evidence>
<accession>A0A221W6S6</accession>
<keyword evidence="2" id="KW-1185">Reference proteome</keyword>
<dbReference type="SUPFAM" id="SSF53850">
    <property type="entry name" value="Periplasmic binding protein-like II"/>
    <property type="match status" value="1"/>
</dbReference>
<name>A0A221W6S6_9PSEU</name>
<organism evidence="1 2">
    <name type="scientific">Actinoalloteichus hoggarensis</name>
    <dbReference type="NCBI Taxonomy" id="1470176"/>
    <lineage>
        <taxon>Bacteria</taxon>
        <taxon>Bacillati</taxon>
        <taxon>Actinomycetota</taxon>
        <taxon>Actinomycetes</taxon>
        <taxon>Pseudonocardiales</taxon>
        <taxon>Pseudonocardiaceae</taxon>
        <taxon>Actinoalloteichus</taxon>
    </lineage>
</organism>
<dbReference type="KEGG" id="ahg:AHOG_18605"/>
<dbReference type="AlphaFoldDB" id="A0A221W6S6"/>
<protein>
    <submittedName>
        <fullName evidence="1">Putative arabinose-binding protein</fullName>
    </submittedName>
</protein>
<dbReference type="InterPro" id="IPR050490">
    <property type="entry name" value="Bact_solute-bd_prot1"/>
</dbReference>
<dbReference type="InterPro" id="IPR006059">
    <property type="entry name" value="SBP"/>
</dbReference>
<dbReference type="Proteomes" id="UP000204221">
    <property type="component" value="Chromosome"/>
</dbReference>
<dbReference type="PROSITE" id="PS51257">
    <property type="entry name" value="PROKAR_LIPOPROTEIN"/>
    <property type="match status" value="1"/>
</dbReference>